<gene>
    <name evidence="2" type="ORF">CA834_04005</name>
</gene>
<dbReference type="InterPro" id="IPR036761">
    <property type="entry name" value="TTHA0802/YceI-like_sf"/>
</dbReference>
<dbReference type="RefSeq" id="WP_094967385.1">
    <property type="nucleotide sequence ID" value="NZ_NGJN01000002.1"/>
</dbReference>
<keyword evidence="3" id="KW-1185">Reference proteome</keyword>
<feature type="domain" description="Lipid/polyisoprenoid-binding YceI-like" evidence="1">
    <location>
        <begin position="42"/>
        <end position="204"/>
    </location>
</feature>
<dbReference type="OrthoDB" id="5292899at2"/>
<comment type="caution">
    <text evidence="2">The sequence shown here is derived from an EMBL/GenBank/DDBJ whole genome shotgun (WGS) entry which is preliminary data.</text>
</comment>
<dbReference type="Gene3D" id="2.40.128.110">
    <property type="entry name" value="Lipid/polyisoprenoid-binding, YceI-like"/>
    <property type="match status" value="1"/>
</dbReference>
<evidence type="ECO:0000259" key="1">
    <source>
        <dbReference type="Pfam" id="PF04264"/>
    </source>
</evidence>
<dbReference type="SUPFAM" id="SSF101874">
    <property type="entry name" value="YceI-like"/>
    <property type="match status" value="1"/>
</dbReference>
<accession>A0A265UWV8</accession>
<dbReference type="Proteomes" id="UP000216840">
    <property type="component" value="Unassembled WGS sequence"/>
</dbReference>
<evidence type="ECO:0000313" key="3">
    <source>
        <dbReference type="Proteomes" id="UP000216840"/>
    </source>
</evidence>
<dbReference type="InterPro" id="IPR007372">
    <property type="entry name" value="Lipid/polyisoprenoid-bd_YceI"/>
</dbReference>
<evidence type="ECO:0000313" key="2">
    <source>
        <dbReference type="EMBL" id="OZV69793.1"/>
    </source>
</evidence>
<proteinExistence type="predicted"/>
<dbReference type="Pfam" id="PF04264">
    <property type="entry name" value="YceI"/>
    <property type="match status" value="1"/>
</dbReference>
<protein>
    <recommendedName>
        <fullName evidence="1">Lipid/polyisoprenoid-binding YceI-like domain-containing protein</fullName>
    </recommendedName>
</protein>
<reference evidence="2 3" key="1">
    <citation type="submission" date="2017-05" db="EMBL/GenBank/DDBJ databases">
        <title>The draft genome sequence of Idiomarina salinarum WNB302.</title>
        <authorList>
            <person name="Sun Y."/>
            <person name="Chen B."/>
            <person name="Du Z."/>
        </authorList>
    </citation>
    <scope>NUCLEOTIDE SEQUENCE [LARGE SCALE GENOMIC DNA]</scope>
    <source>
        <strain evidence="2 3">WNB302</strain>
    </source>
</reference>
<dbReference type="AlphaFoldDB" id="A0A265UWV8"/>
<dbReference type="PROSITE" id="PS51257">
    <property type="entry name" value="PROKAR_LIPOPROTEIN"/>
    <property type="match status" value="1"/>
</dbReference>
<sequence length="214" mass="23916">MTRLFKTIVYLSLGVVVLSCNNSEKNKTKSTVDKPSEQLYSYSVDTTGISVLWTAYKFTDKVGVPGTFDRISFNNTEASGSIENLLNKAQLSIQTASVNSKNAIRDPKINTFFFKPFNTPEIKGTILDAKEGEGMVKLYMNRTTHETPFTYSIENDTIKVIAHLDLGYWNGEEGITSLNTECYDLHKGADGISKLWPDVDVVIKLPVRKTPVME</sequence>
<organism evidence="2 3">
    <name type="scientific">Winogradskyella aurantia</name>
    <dbReference type="NCBI Taxonomy" id="1915063"/>
    <lineage>
        <taxon>Bacteria</taxon>
        <taxon>Pseudomonadati</taxon>
        <taxon>Bacteroidota</taxon>
        <taxon>Flavobacteriia</taxon>
        <taxon>Flavobacteriales</taxon>
        <taxon>Flavobacteriaceae</taxon>
        <taxon>Winogradskyella</taxon>
    </lineage>
</organism>
<dbReference type="EMBL" id="NGJN01000002">
    <property type="protein sequence ID" value="OZV69793.1"/>
    <property type="molecule type" value="Genomic_DNA"/>
</dbReference>
<name>A0A265UWV8_9FLAO</name>